<organism evidence="3 4">
    <name type="scientific">Aromatoleum toluvorans</name>
    <dbReference type="NCBI Taxonomy" id="92002"/>
    <lineage>
        <taxon>Bacteria</taxon>
        <taxon>Pseudomonadati</taxon>
        <taxon>Pseudomonadota</taxon>
        <taxon>Betaproteobacteria</taxon>
        <taxon>Rhodocyclales</taxon>
        <taxon>Rhodocyclaceae</taxon>
        <taxon>Aromatoleum</taxon>
    </lineage>
</organism>
<dbReference type="InterPro" id="IPR000387">
    <property type="entry name" value="Tyr_Pase_dom"/>
</dbReference>
<comment type="caution">
    <text evidence="3">The sequence shown here is derived from an EMBL/GenBank/DDBJ whole genome shotgun (WGS) entry which is preliminary data.</text>
</comment>
<dbReference type="PANTHER" id="PTHR31126:SF1">
    <property type="entry name" value="TYROSINE SPECIFIC PROTEIN PHOSPHATASES DOMAIN-CONTAINING PROTEIN"/>
    <property type="match status" value="1"/>
</dbReference>
<proteinExistence type="inferred from homology"/>
<dbReference type="InterPro" id="IPR026893">
    <property type="entry name" value="Tyr/Ser_Pase_IphP-type"/>
</dbReference>
<dbReference type="SUPFAM" id="SSF52799">
    <property type="entry name" value="(Phosphotyrosine protein) phosphatases II"/>
    <property type="match status" value="1"/>
</dbReference>
<dbReference type="EMBL" id="WTVN01000001">
    <property type="protein sequence ID" value="NMG42279.1"/>
    <property type="molecule type" value="Genomic_DNA"/>
</dbReference>
<dbReference type="PROSITE" id="PS50056">
    <property type="entry name" value="TYR_PHOSPHATASE_2"/>
    <property type="match status" value="1"/>
</dbReference>
<dbReference type="PROSITE" id="PS00383">
    <property type="entry name" value="TYR_PHOSPHATASE_1"/>
    <property type="match status" value="1"/>
</dbReference>
<feature type="domain" description="Tyrosine specific protein phosphatases" evidence="2">
    <location>
        <begin position="122"/>
        <end position="162"/>
    </location>
</feature>
<reference evidence="3 4" key="1">
    <citation type="submission" date="2019-12" db="EMBL/GenBank/DDBJ databases">
        <title>Comparative genomics gives insights into the taxonomy of the Azoarcus-Aromatoleum group and reveals separate origins of nif in the plant-associated Azoarcus and non-plant-associated Aromatoleum sub-groups.</title>
        <authorList>
            <person name="Lafos M."/>
            <person name="Maluk M."/>
            <person name="Batista M."/>
            <person name="Junghare M."/>
            <person name="Carmona M."/>
            <person name="Faoro H."/>
            <person name="Cruz L.M."/>
            <person name="Battistoni F."/>
            <person name="De Souza E."/>
            <person name="Pedrosa F."/>
            <person name="Chen W.-M."/>
            <person name="Poole P.S."/>
            <person name="Dixon R.A."/>
            <person name="James E.K."/>
        </authorList>
    </citation>
    <scope>NUCLEOTIDE SEQUENCE [LARGE SCALE GENOMIC DNA]</scope>
    <source>
        <strain evidence="3 4">Td21</strain>
    </source>
</reference>
<accession>A0ABX1PVN2</accession>
<name>A0ABX1PVN2_9RHOO</name>
<dbReference type="Gene3D" id="3.90.190.10">
    <property type="entry name" value="Protein tyrosine phosphatase superfamily"/>
    <property type="match status" value="1"/>
</dbReference>
<dbReference type="InterPro" id="IPR029021">
    <property type="entry name" value="Prot-tyrosine_phosphatase-like"/>
</dbReference>
<evidence type="ECO:0000313" key="3">
    <source>
        <dbReference type="EMBL" id="NMG42279.1"/>
    </source>
</evidence>
<evidence type="ECO:0000256" key="1">
    <source>
        <dbReference type="ARBA" id="ARBA00009580"/>
    </source>
</evidence>
<dbReference type="PANTHER" id="PTHR31126">
    <property type="entry name" value="TYROSINE-PROTEIN PHOSPHATASE"/>
    <property type="match status" value="1"/>
</dbReference>
<sequence length="274" mass="29540">MAILKDLPNCRDMGGIEAADGRVVRHGRLYRSGLISRVERGGLEELPVLCVEVVFDLRSAAERAERSSIFSASGAIRSVVIEDGAELKVAKPVGWARRLIEPDFDGAAAHRMLVDAYKKMPRVLAGVFPALFEHCLSPGAGGVLIHCVAGKDRTGFVCAMLLWALGVPMAAIRDDYLKSAQGFARTGFMQAELRRAFGDEVPARAANAAAVLGGVRGEFLDAAIDQLVREFGSVDDYLAAVAGLDAARKRRLLRSLLVDPSTVRDYRGERKCSG</sequence>
<evidence type="ECO:0000259" key="2">
    <source>
        <dbReference type="PROSITE" id="PS50056"/>
    </source>
</evidence>
<dbReference type="RefSeq" id="WP_169254192.1">
    <property type="nucleotide sequence ID" value="NZ_WTVN01000001.1"/>
</dbReference>
<protein>
    <recommendedName>
        <fullName evidence="2">Tyrosine specific protein phosphatases domain-containing protein</fullName>
    </recommendedName>
</protein>
<dbReference type="Proteomes" id="UP000623795">
    <property type="component" value="Unassembled WGS sequence"/>
</dbReference>
<evidence type="ECO:0000313" key="4">
    <source>
        <dbReference type="Proteomes" id="UP000623795"/>
    </source>
</evidence>
<keyword evidence="4" id="KW-1185">Reference proteome</keyword>
<gene>
    <name evidence="3" type="ORF">GPA22_00805</name>
</gene>
<dbReference type="InterPro" id="IPR016130">
    <property type="entry name" value="Tyr_Pase_AS"/>
</dbReference>
<dbReference type="Pfam" id="PF13350">
    <property type="entry name" value="Y_phosphatase3"/>
    <property type="match status" value="1"/>
</dbReference>
<comment type="similarity">
    <text evidence="1">Belongs to the protein-tyrosine phosphatase family.</text>
</comment>